<dbReference type="EMBL" id="BMLS01000008">
    <property type="protein sequence ID" value="GGO74443.1"/>
    <property type="molecule type" value="Genomic_DNA"/>
</dbReference>
<evidence type="ECO:0000313" key="2">
    <source>
        <dbReference type="EMBL" id="GGO74443.1"/>
    </source>
</evidence>
<organism evidence="2 3">
    <name type="scientific">Bowmanella pacifica</name>
    <dbReference type="NCBI Taxonomy" id="502051"/>
    <lineage>
        <taxon>Bacteria</taxon>
        <taxon>Pseudomonadati</taxon>
        <taxon>Pseudomonadota</taxon>
        <taxon>Gammaproteobacteria</taxon>
        <taxon>Alteromonadales</taxon>
        <taxon>Alteromonadaceae</taxon>
        <taxon>Bowmanella</taxon>
    </lineage>
</organism>
<dbReference type="SUPFAM" id="SSF52091">
    <property type="entry name" value="SpoIIaa-like"/>
    <property type="match status" value="1"/>
</dbReference>
<dbReference type="AlphaFoldDB" id="A0A917Z6I7"/>
<dbReference type="Proteomes" id="UP000606935">
    <property type="component" value="Unassembled WGS sequence"/>
</dbReference>
<feature type="domain" description="STAS" evidence="1">
    <location>
        <begin position="1"/>
        <end position="94"/>
    </location>
</feature>
<dbReference type="InterPro" id="IPR036513">
    <property type="entry name" value="STAS_dom_sf"/>
</dbReference>
<dbReference type="PROSITE" id="PS50801">
    <property type="entry name" value="STAS"/>
    <property type="match status" value="1"/>
</dbReference>
<reference evidence="2" key="2">
    <citation type="submission" date="2020-09" db="EMBL/GenBank/DDBJ databases">
        <authorList>
            <person name="Sun Q."/>
            <person name="Zhou Y."/>
        </authorList>
    </citation>
    <scope>NUCLEOTIDE SEQUENCE</scope>
    <source>
        <strain evidence="2">CGMCC 1.7086</strain>
    </source>
</reference>
<keyword evidence="3" id="KW-1185">Reference proteome</keyword>
<accession>A0A917Z6I7</accession>
<sequence>MTDTHVISLPERFDFSFHGPFTSGYQDVIDSAQIKHIILDFSRVAYLDSSALGMMVLMQKRATAAGIKASIRGAKGTAQDILNMANMHKIYGLI</sequence>
<comment type="caution">
    <text evidence="2">The sequence shown here is derived from an EMBL/GenBank/DDBJ whole genome shotgun (WGS) entry which is preliminary data.</text>
</comment>
<dbReference type="InterPro" id="IPR058548">
    <property type="entry name" value="MlaB-like_STAS"/>
</dbReference>
<evidence type="ECO:0000313" key="3">
    <source>
        <dbReference type="Proteomes" id="UP000606935"/>
    </source>
</evidence>
<dbReference type="Gene3D" id="3.30.750.24">
    <property type="entry name" value="STAS domain"/>
    <property type="match status" value="1"/>
</dbReference>
<name>A0A917Z6I7_9ALTE</name>
<evidence type="ECO:0000259" key="1">
    <source>
        <dbReference type="PROSITE" id="PS50801"/>
    </source>
</evidence>
<proteinExistence type="predicted"/>
<dbReference type="InterPro" id="IPR002645">
    <property type="entry name" value="STAS_dom"/>
</dbReference>
<protein>
    <submittedName>
        <fullName evidence="2">Chemotaxis locus anti-sigma factor antagonist</fullName>
    </submittedName>
</protein>
<dbReference type="RefSeq" id="WP_188698872.1">
    <property type="nucleotide sequence ID" value="NZ_BMLS01000008.1"/>
</dbReference>
<gene>
    <name evidence="2" type="ORF">GCM10010982_37280</name>
</gene>
<dbReference type="CDD" id="cd07043">
    <property type="entry name" value="STAS_anti-anti-sigma_factors"/>
    <property type="match status" value="1"/>
</dbReference>
<reference evidence="2" key="1">
    <citation type="journal article" date="2014" name="Int. J. Syst. Evol. Microbiol.">
        <title>Complete genome sequence of Corynebacterium casei LMG S-19264T (=DSM 44701T), isolated from a smear-ripened cheese.</title>
        <authorList>
            <consortium name="US DOE Joint Genome Institute (JGI-PGF)"/>
            <person name="Walter F."/>
            <person name="Albersmeier A."/>
            <person name="Kalinowski J."/>
            <person name="Ruckert C."/>
        </authorList>
    </citation>
    <scope>NUCLEOTIDE SEQUENCE</scope>
    <source>
        <strain evidence="2">CGMCC 1.7086</strain>
    </source>
</reference>
<dbReference type="Pfam" id="PF13466">
    <property type="entry name" value="STAS_2"/>
    <property type="match status" value="1"/>
</dbReference>